<evidence type="ECO:0000313" key="4">
    <source>
        <dbReference type="Proteomes" id="UP001108029"/>
    </source>
</evidence>
<dbReference type="RefSeq" id="WP_232648363.1">
    <property type="nucleotide sequence ID" value="NZ_JAJSBI010000004.1"/>
</dbReference>
<keyword evidence="1" id="KW-0418">Kinase</keyword>
<name>A0A9Q3Z523_9ACTN</name>
<accession>A0A9Q3Z523</accession>
<keyword evidence="3" id="KW-0067">ATP-binding</keyword>
<evidence type="ECO:0000313" key="3">
    <source>
        <dbReference type="EMBL" id="MCD9874318.1"/>
    </source>
</evidence>
<dbReference type="InterPro" id="IPR050267">
    <property type="entry name" value="Anti-sigma-factor_SerPK"/>
</dbReference>
<dbReference type="InterPro" id="IPR003594">
    <property type="entry name" value="HATPase_dom"/>
</dbReference>
<protein>
    <submittedName>
        <fullName evidence="3">ATP-binding protein</fullName>
    </submittedName>
</protein>
<organism evidence="3 4">
    <name type="scientific">Streptomyces guryensis</name>
    <dbReference type="NCBI Taxonomy" id="2886947"/>
    <lineage>
        <taxon>Bacteria</taxon>
        <taxon>Bacillati</taxon>
        <taxon>Actinomycetota</taxon>
        <taxon>Actinomycetes</taxon>
        <taxon>Kitasatosporales</taxon>
        <taxon>Streptomycetaceae</taxon>
        <taxon>Streptomyces</taxon>
    </lineage>
</organism>
<dbReference type="AlphaFoldDB" id="A0A9Q3Z523"/>
<dbReference type="SUPFAM" id="SSF55874">
    <property type="entry name" value="ATPase domain of HSP90 chaperone/DNA topoisomerase II/histidine kinase"/>
    <property type="match status" value="1"/>
</dbReference>
<dbReference type="PANTHER" id="PTHR35526">
    <property type="entry name" value="ANTI-SIGMA-F FACTOR RSBW-RELATED"/>
    <property type="match status" value="1"/>
</dbReference>
<dbReference type="PANTHER" id="PTHR35526:SF3">
    <property type="entry name" value="ANTI-SIGMA-F FACTOR RSBW"/>
    <property type="match status" value="1"/>
</dbReference>
<evidence type="ECO:0000259" key="2">
    <source>
        <dbReference type="Pfam" id="PF13581"/>
    </source>
</evidence>
<sequence length="119" mass="13017">MTFELDLLATPKAVPELRHHLRTHDFEVRLCATELLTNVIDHLGEGTPVTVRVTGTDLGHTRIEVTDPDPRALPTLLSASAEAESGRGLTLVDVLAQRWGVDQGADRKTVWCELATPGR</sequence>
<reference evidence="3" key="1">
    <citation type="submission" date="2021-12" db="EMBL/GenBank/DDBJ databases">
        <authorList>
            <person name="Lee J.-H."/>
            <person name="Kim S.-B."/>
        </authorList>
    </citation>
    <scope>NUCLEOTIDE SEQUENCE</scope>
    <source>
        <strain evidence="3">NR30</strain>
    </source>
</reference>
<feature type="domain" description="Histidine kinase/HSP90-like ATPase" evidence="2">
    <location>
        <begin position="27"/>
        <end position="111"/>
    </location>
</feature>
<dbReference type="InterPro" id="IPR036890">
    <property type="entry name" value="HATPase_C_sf"/>
</dbReference>
<comment type="caution">
    <text evidence="3">The sequence shown here is derived from an EMBL/GenBank/DDBJ whole genome shotgun (WGS) entry which is preliminary data.</text>
</comment>
<dbReference type="Pfam" id="PF13581">
    <property type="entry name" value="HATPase_c_2"/>
    <property type="match status" value="1"/>
</dbReference>
<dbReference type="GO" id="GO:0004674">
    <property type="term" value="F:protein serine/threonine kinase activity"/>
    <property type="evidence" value="ECO:0007669"/>
    <property type="project" value="UniProtKB-KW"/>
</dbReference>
<proteinExistence type="predicted"/>
<dbReference type="CDD" id="cd16936">
    <property type="entry name" value="HATPase_RsbW-like"/>
    <property type="match status" value="1"/>
</dbReference>
<keyword evidence="1" id="KW-0808">Transferase</keyword>
<gene>
    <name evidence="3" type="ORF">LJ657_11625</name>
</gene>
<dbReference type="EMBL" id="JAJSBI010000004">
    <property type="protein sequence ID" value="MCD9874318.1"/>
    <property type="molecule type" value="Genomic_DNA"/>
</dbReference>
<dbReference type="GO" id="GO:0005524">
    <property type="term" value="F:ATP binding"/>
    <property type="evidence" value="ECO:0007669"/>
    <property type="project" value="UniProtKB-KW"/>
</dbReference>
<keyword evidence="1" id="KW-0723">Serine/threonine-protein kinase</keyword>
<keyword evidence="3" id="KW-0547">Nucleotide-binding</keyword>
<dbReference type="Proteomes" id="UP001108029">
    <property type="component" value="Unassembled WGS sequence"/>
</dbReference>
<evidence type="ECO:0000256" key="1">
    <source>
        <dbReference type="ARBA" id="ARBA00022527"/>
    </source>
</evidence>
<dbReference type="Gene3D" id="3.30.565.10">
    <property type="entry name" value="Histidine kinase-like ATPase, C-terminal domain"/>
    <property type="match status" value="1"/>
</dbReference>
<keyword evidence="4" id="KW-1185">Reference proteome</keyword>